<dbReference type="AlphaFoldDB" id="A0A9Q4GFX2"/>
<proteinExistence type="predicted"/>
<dbReference type="Proteomes" id="UP001149411">
    <property type="component" value="Unassembled WGS sequence"/>
</dbReference>
<evidence type="ECO:0000313" key="2">
    <source>
        <dbReference type="Proteomes" id="UP001149411"/>
    </source>
</evidence>
<name>A0A9Q4GFX2_9EURY</name>
<evidence type="ECO:0000313" key="1">
    <source>
        <dbReference type="EMBL" id="MCX2818584.1"/>
    </source>
</evidence>
<sequence>MRRRELILAAGAMAVTGCIGGGYDVQAVKSDAEQIPYEQMSEGDRIHVERGYVRQVQTDGETYFVAVEQEDGEWVSEIFGSWDGDEFPEDGTVELWGVVEGEIDSEGGGTLPEVTIVDMRSVE</sequence>
<accession>A0A9Q4GFX2</accession>
<gene>
    <name evidence="1" type="ORF">EGH25_04355</name>
</gene>
<comment type="caution">
    <text evidence="1">The sequence shown here is derived from an EMBL/GenBank/DDBJ whole genome shotgun (WGS) entry which is preliminary data.</text>
</comment>
<reference evidence="1" key="1">
    <citation type="submission" date="2022-09" db="EMBL/GenBank/DDBJ databases">
        <title>Haloadaptaus new haloarchaeum isolated from saline soil.</title>
        <authorList>
            <person name="Duran-Viseras A."/>
            <person name="Sanchez-Porro C."/>
            <person name="Ventosa A."/>
        </authorList>
    </citation>
    <scope>NUCLEOTIDE SEQUENCE</scope>
    <source>
        <strain evidence="1">F3-133</strain>
    </source>
</reference>
<organism evidence="1 2">
    <name type="scientific">Halorutilus salinus</name>
    <dbReference type="NCBI Taxonomy" id="2487751"/>
    <lineage>
        <taxon>Archaea</taxon>
        <taxon>Methanobacteriati</taxon>
        <taxon>Methanobacteriota</taxon>
        <taxon>Stenosarchaea group</taxon>
        <taxon>Halobacteria</taxon>
        <taxon>Halorutilales</taxon>
        <taxon>Halorutilaceae</taxon>
        <taxon>Halorutilus</taxon>
    </lineage>
</organism>
<keyword evidence="2" id="KW-1185">Reference proteome</keyword>
<dbReference type="RefSeq" id="WP_266086426.1">
    <property type="nucleotide sequence ID" value="NZ_RKLV01000003.1"/>
</dbReference>
<dbReference type="EMBL" id="RKLV01000003">
    <property type="protein sequence ID" value="MCX2818584.1"/>
    <property type="molecule type" value="Genomic_DNA"/>
</dbReference>
<protein>
    <submittedName>
        <fullName evidence="1">Uncharacterized protein</fullName>
    </submittedName>
</protein>
<dbReference type="PROSITE" id="PS51257">
    <property type="entry name" value="PROKAR_LIPOPROTEIN"/>
    <property type="match status" value="1"/>
</dbReference>